<feature type="domain" description="CobQ/CobB/MinD/ParA nucleotide binding" evidence="5">
    <location>
        <begin position="6"/>
        <end position="230"/>
    </location>
</feature>
<accession>A0A0M9DKJ0</accession>
<comment type="caution">
    <text evidence="7">The sequence shown here is derived from an EMBL/GenBank/DDBJ whole genome shotgun (WGS) entry which is preliminary data.</text>
</comment>
<dbReference type="Pfam" id="PF01656">
    <property type="entry name" value="CbiA"/>
    <property type="match status" value="1"/>
</dbReference>
<dbReference type="SUPFAM" id="SSF52540">
    <property type="entry name" value="P-loop containing nucleoside triphosphate hydrolases"/>
    <property type="match status" value="1"/>
</dbReference>
<dbReference type="GO" id="GO:0015420">
    <property type="term" value="F:ABC-type vitamin B12 transporter activity"/>
    <property type="evidence" value="ECO:0007669"/>
    <property type="project" value="UniProtKB-UniRule"/>
</dbReference>
<dbReference type="GO" id="GO:0003824">
    <property type="term" value="F:catalytic activity"/>
    <property type="evidence" value="ECO:0007669"/>
    <property type="project" value="InterPro"/>
</dbReference>
<dbReference type="PATRIC" id="fig|33935.3.peg.1161"/>
<evidence type="ECO:0000313" key="8">
    <source>
        <dbReference type="Proteomes" id="UP000037977"/>
    </source>
</evidence>
<organism evidence="7 8">
    <name type="scientific">Lysinibacillus macroides</name>
    <dbReference type="NCBI Taxonomy" id="33935"/>
    <lineage>
        <taxon>Bacteria</taxon>
        <taxon>Bacillati</taxon>
        <taxon>Bacillota</taxon>
        <taxon>Bacilli</taxon>
        <taxon>Bacillales</taxon>
        <taxon>Bacillaceae</taxon>
        <taxon>Lysinibacillus</taxon>
    </lineage>
</organism>
<dbReference type="InterPro" id="IPR002586">
    <property type="entry name" value="CobQ/CobB/MinD/ParA_Nub-bd_dom"/>
</dbReference>
<dbReference type="STRING" id="33935.ADM90_08475"/>
<dbReference type="Pfam" id="PF07685">
    <property type="entry name" value="GATase_3"/>
    <property type="match status" value="1"/>
</dbReference>
<evidence type="ECO:0000259" key="5">
    <source>
        <dbReference type="Pfam" id="PF01656"/>
    </source>
</evidence>
<dbReference type="InterPro" id="IPR027417">
    <property type="entry name" value="P-loop_NTPase"/>
</dbReference>
<comment type="similarity">
    <text evidence="4">Belongs to the CobB/CobQ family. CobQ subfamily.</text>
</comment>
<dbReference type="InterPro" id="IPR033949">
    <property type="entry name" value="CobQ_GATase1"/>
</dbReference>
<dbReference type="CDD" id="cd05389">
    <property type="entry name" value="CobQ_N"/>
    <property type="match status" value="1"/>
</dbReference>
<sequence length="499" mass="54957">MPAKSIMIQGTASDVGKSMICTALCRIFSDDGFQVVPFKSQNMALNSFVTQDGGEIGRAQGVQAEAARVVATTDMNPILLKPKQDMMSEVIVHGKHFLNMDAKSYRNNFVQEAMPIVEKSVRTLQHTYDVMVLEGAGSPAEINLKDRDIANMRMAHLADAAVVLVADIDRGGVFASIIGTLALLDEAERARVKGLIINKFRGMRELLDDGLEWVERETGIPVLGVIPYLDVKIEAEDSLALSSLRFKKPKPGEFAVDVAMIRLPRISNFTDIDPFFDEPEVGVRLIGNVQELGTPDLLILPGTKSTMDDLAWLRAQGFDQAITNLRQHGTKIIGICGGFQMLGETLLDPDAVEGNGESAEGLGLLPMETIFVGDKKTVQMTGMRGQDILTGYEIHLGRTKILRDEVSPFLHLEDGRVDGAISHDEQVIGTYFHGLFHNRPFTRQLVNEIRLTKGLVALPSDVKSDAQRREDAYNMLASHVRANLDMKKIYEILSLEVSV</sequence>
<dbReference type="HAMAP" id="MF_00028">
    <property type="entry name" value="CobQ"/>
    <property type="match status" value="1"/>
</dbReference>
<dbReference type="UniPathway" id="UPA00148"/>
<dbReference type="PANTHER" id="PTHR21343:SF1">
    <property type="entry name" value="COBYRIC ACID SYNTHASE"/>
    <property type="match status" value="1"/>
</dbReference>
<dbReference type="RefSeq" id="WP_053994538.1">
    <property type="nucleotide sequence ID" value="NZ_CP065643.1"/>
</dbReference>
<protein>
    <recommendedName>
        <fullName evidence="4">Cobyric acid synthase</fullName>
    </recommendedName>
</protein>
<gene>
    <name evidence="4" type="primary">cobQ</name>
    <name evidence="7" type="ORF">ADM90_08475</name>
</gene>
<evidence type="ECO:0000256" key="4">
    <source>
        <dbReference type="HAMAP-Rule" id="MF_00028"/>
    </source>
</evidence>
<dbReference type="InterPro" id="IPR011698">
    <property type="entry name" value="GATase_3"/>
</dbReference>
<dbReference type="CDD" id="cd01750">
    <property type="entry name" value="GATase1_CobQ"/>
    <property type="match status" value="1"/>
</dbReference>
<dbReference type="NCBIfam" id="TIGR00313">
    <property type="entry name" value="cobQ"/>
    <property type="match status" value="1"/>
</dbReference>
<feature type="active site" description="Nucleophile" evidence="4">
    <location>
        <position position="336"/>
    </location>
</feature>
<dbReference type="Gene3D" id="3.40.50.880">
    <property type="match status" value="1"/>
</dbReference>
<evidence type="ECO:0000256" key="3">
    <source>
        <dbReference type="ARBA" id="ARBA00022962"/>
    </source>
</evidence>
<name>A0A0M9DKJ0_9BACI</name>
<proteinExistence type="inferred from homology"/>
<dbReference type="Proteomes" id="UP000037977">
    <property type="component" value="Unassembled WGS sequence"/>
</dbReference>
<dbReference type="PROSITE" id="PS51274">
    <property type="entry name" value="GATASE_COBBQ"/>
    <property type="match status" value="1"/>
</dbReference>
<dbReference type="SUPFAM" id="SSF52317">
    <property type="entry name" value="Class I glutamine amidotransferase-like"/>
    <property type="match status" value="1"/>
</dbReference>
<comment type="pathway">
    <text evidence="1 4">Cofactor biosynthesis; adenosylcobalamin biosynthesis.</text>
</comment>
<keyword evidence="3 4" id="KW-0315">Glutamine amidotransferase</keyword>
<dbReference type="InterPro" id="IPR029062">
    <property type="entry name" value="Class_I_gatase-like"/>
</dbReference>
<evidence type="ECO:0000256" key="1">
    <source>
        <dbReference type="ARBA" id="ARBA00004953"/>
    </source>
</evidence>
<keyword evidence="2 4" id="KW-0169">Cobalamin biosynthesis</keyword>
<evidence type="ECO:0000256" key="2">
    <source>
        <dbReference type="ARBA" id="ARBA00022573"/>
    </source>
</evidence>
<evidence type="ECO:0000259" key="6">
    <source>
        <dbReference type="Pfam" id="PF07685"/>
    </source>
</evidence>
<dbReference type="AlphaFoldDB" id="A0A0M9DKJ0"/>
<feature type="domain" description="CobB/CobQ-like glutamine amidotransferase" evidence="6">
    <location>
        <begin position="257"/>
        <end position="440"/>
    </location>
</feature>
<reference evidence="7 8" key="1">
    <citation type="submission" date="2015-07" db="EMBL/GenBank/DDBJ databases">
        <title>Genome sequencing project for genomic taxonomy and phylogenomics of Bacillus-like bacteria.</title>
        <authorList>
            <person name="Liu B."/>
            <person name="Wang J."/>
            <person name="Zhu Y."/>
            <person name="Liu G."/>
            <person name="Chen Q."/>
            <person name="Chen Z."/>
            <person name="Che J."/>
            <person name="Ge C."/>
            <person name="Shi H."/>
            <person name="Pan Z."/>
            <person name="Liu X."/>
        </authorList>
    </citation>
    <scope>NUCLEOTIDE SEQUENCE [LARGE SCALE GENOMIC DNA]</scope>
    <source>
        <strain evidence="7 8">DSM 54</strain>
    </source>
</reference>
<keyword evidence="8" id="KW-1185">Reference proteome</keyword>
<dbReference type="GO" id="GO:0009236">
    <property type="term" value="P:cobalamin biosynthetic process"/>
    <property type="evidence" value="ECO:0007669"/>
    <property type="project" value="UniProtKB-UniRule"/>
</dbReference>
<dbReference type="OrthoDB" id="9808302at2"/>
<dbReference type="EMBL" id="LGCI01000005">
    <property type="protein sequence ID" value="KOY83298.1"/>
    <property type="molecule type" value="Genomic_DNA"/>
</dbReference>
<dbReference type="InterPro" id="IPR047045">
    <property type="entry name" value="CobQ_N"/>
</dbReference>
<dbReference type="NCBIfam" id="NF001989">
    <property type="entry name" value="PRK00784.1"/>
    <property type="match status" value="1"/>
</dbReference>
<comment type="function">
    <text evidence="4">Catalyzes amidations at positions B, D, E, and G on adenosylcobyrinic A,C-diamide. NH(2) groups are provided by glutamine, and one molecule of ATP is hydrogenolyzed for each amidation.</text>
</comment>
<evidence type="ECO:0000313" key="7">
    <source>
        <dbReference type="EMBL" id="KOY83298.1"/>
    </source>
</evidence>
<feature type="active site" evidence="4">
    <location>
        <position position="433"/>
    </location>
</feature>
<dbReference type="InterPro" id="IPR004459">
    <property type="entry name" value="CobQ_synth"/>
</dbReference>
<dbReference type="PANTHER" id="PTHR21343">
    <property type="entry name" value="DETHIOBIOTIN SYNTHETASE"/>
    <property type="match status" value="1"/>
</dbReference>
<dbReference type="Gene3D" id="3.40.50.300">
    <property type="entry name" value="P-loop containing nucleotide triphosphate hydrolases"/>
    <property type="match status" value="1"/>
</dbReference>